<dbReference type="AlphaFoldDB" id="A0A5S3X2N3"/>
<evidence type="ECO:0000256" key="6">
    <source>
        <dbReference type="ARBA" id="ARBA00022777"/>
    </source>
</evidence>
<dbReference type="InterPro" id="IPR029151">
    <property type="entry name" value="Sensor-like_sf"/>
</dbReference>
<dbReference type="Gene3D" id="1.10.287.130">
    <property type="match status" value="1"/>
</dbReference>
<dbReference type="InterPro" id="IPR050428">
    <property type="entry name" value="TCS_sensor_his_kinase"/>
</dbReference>
<dbReference type="Gene3D" id="3.30.565.10">
    <property type="entry name" value="Histidine kinase-like ATPase, C-terminal domain"/>
    <property type="match status" value="1"/>
</dbReference>
<gene>
    <name evidence="10" type="ORF">CWB98_10360</name>
</gene>
<evidence type="ECO:0000256" key="3">
    <source>
        <dbReference type="ARBA" id="ARBA00022553"/>
    </source>
</evidence>
<evidence type="ECO:0000256" key="2">
    <source>
        <dbReference type="ARBA" id="ARBA00012438"/>
    </source>
</evidence>
<dbReference type="InterPro" id="IPR003594">
    <property type="entry name" value="HATPase_dom"/>
</dbReference>
<keyword evidence="3" id="KW-0597">Phosphoprotein</keyword>
<keyword evidence="6 10" id="KW-0418">Kinase</keyword>
<evidence type="ECO:0000313" key="11">
    <source>
        <dbReference type="Proteomes" id="UP000306719"/>
    </source>
</evidence>
<dbReference type="CDD" id="cd00082">
    <property type="entry name" value="HisKA"/>
    <property type="match status" value="1"/>
</dbReference>
<dbReference type="GO" id="GO:0016020">
    <property type="term" value="C:membrane"/>
    <property type="evidence" value="ECO:0007669"/>
    <property type="project" value="InterPro"/>
</dbReference>
<dbReference type="OrthoDB" id="9806130at2"/>
<dbReference type="InterPro" id="IPR003661">
    <property type="entry name" value="HisK_dim/P_dom"/>
</dbReference>
<evidence type="ECO:0000256" key="8">
    <source>
        <dbReference type="SAM" id="Phobius"/>
    </source>
</evidence>
<accession>A0A5S3X2N3</accession>
<dbReference type="GO" id="GO:0000155">
    <property type="term" value="F:phosphorelay sensor kinase activity"/>
    <property type="evidence" value="ECO:0007669"/>
    <property type="project" value="InterPro"/>
</dbReference>
<keyword evidence="5 8" id="KW-0812">Transmembrane</keyword>
<dbReference type="SUPFAM" id="SSF103190">
    <property type="entry name" value="Sensory domain-like"/>
    <property type="match status" value="1"/>
</dbReference>
<dbReference type="PROSITE" id="PS50109">
    <property type="entry name" value="HIS_KIN"/>
    <property type="match status" value="1"/>
</dbReference>
<name>A0A5S3X2N3_9GAMM</name>
<sequence length="498" mass="56204">MVKNETRIWLLLRGLQVKSLRWPRIPLGLRFFMLYLILVLLTTYVISNTMLREIKPTIRQATEETLVDMANLLAVVVAEDLAQDKASNSRLVELMKVYGQRKVDAAIWGIEKTNMSHRIYLTDQRGIVVADSWQKDVGSDFSQWNDVYLTLRGEYGARSSATDPKDPLSTVMHVAAPVIYQGKVIGSLTVAKANRSVQPFIEHSQQRILKWLGLLSLLALLIGALIAWRVNSAVTKLAEYARKMGLGEQADKPQFRIFYEYRQLSDALEQMRNQLDGKVYIEQYIETLTHELKSPLSGIKGASELLQMPLSEDKRQQFAGNVERETHRMQQLIDRLLDLARLEQLPALNTRQTVPIAPLLNKCEQILTNRLMQKSATFSISCSQITSVNGDPFLLQQALLNLLENALDFVTPQGEIRLSVTHSSDTCTFRIYNTGPAIPDYALPRLCERFYSLARANGTKSTGLGLNFVERVARLHQGKLAIGNHEQGVMATLIIKTP</sequence>
<reference evidence="11" key="2">
    <citation type="submission" date="2019-06" db="EMBL/GenBank/DDBJ databases">
        <title>Co-occurence of chitin degradation, pigmentation and bioactivity in marine Pseudoalteromonas.</title>
        <authorList>
            <person name="Sonnenschein E.C."/>
            <person name="Bech P.K."/>
        </authorList>
    </citation>
    <scope>NUCLEOTIDE SEQUENCE [LARGE SCALE GENOMIC DNA]</scope>
    <source>
        <strain evidence="11">S2599</strain>
    </source>
</reference>
<dbReference type="NCBIfam" id="NF008312">
    <property type="entry name" value="PRK11100.1"/>
    <property type="match status" value="1"/>
</dbReference>
<evidence type="ECO:0000256" key="1">
    <source>
        <dbReference type="ARBA" id="ARBA00000085"/>
    </source>
</evidence>
<dbReference type="Proteomes" id="UP000306719">
    <property type="component" value="Unassembled WGS sequence"/>
</dbReference>
<dbReference type="PANTHER" id="PTHR45436:SF10">
    <property type="entry name" value="HISTIDINE KINASE"/>
    <property type="match status" value="1"/>
</dbReference>
<dbReference type="SUPFAM" id="SSF55874">
    <property type="entry name" value="ATPase domain of HSP90 chaperone/DNA topoisomerase II/histidine kinase"/>
    <property type="match status" value="1"/>
</dbReference>
<comment type="caution">
    <text evidence="10">The sequence shown here is derived from an EMBL/GenBank/DDBJ whole genome shotgun (WGS) entry which is preliminary data.</text>
</comment>
<comment type="catalytic activity">
    <reaction evidence="1">
        <text>ATP + protein L-histidine = ADP + protein N-phospho-L-histidine.</text>
        <dbReference type="EC" id="2.7.13.3"/>
    </reaction>
</comment>
<keyword evidence="4" id="KW-0808">Transferase</keyword>
<evidence type="ECO:0000259" key="9">
    <source>
        <dbReference type="PROSITE" id="PS50109"/>
    </source>
</evidence>
<proteinExistence type="predicted"/>
<evidence type="ECO:0000256" key="7">
    <source>
        <dbReference type="ARBA" id="ARBA00022989"/>
    </source>
</evidence>
<dbReference type="InterPro" id="IPR036097">
    <property type="entry name" value="HisK_dim/P_sf"/>
</dbReference>
<dbReference type="Pfam" id="PF02518">
    <property type="entry name" value="HATPase_c"/>
    <property type="match status" value="1"/>
</dbReference>
<dbReference type="InterPro" id="IPR036890">
    <property type="entry name" value="HATPase_C_sf"/>
</dbReference>
<dbReference type="PRINTS" id="PR01780">
    <property type="entry name" value="LANTIREGPROT"/>
</dbReference>
<dbReference type="InterPro" id="IPR008358">
    <property type="entry name" value="Sig_transdc_His_kin/Pase_MprB"/>
</dbReference>
<dbReference type="EMBL" id="PNCJ01000014">
    <property type="protein sequence ID" value="TMP37570.1"/>
    <property type="molecule type" value="Genomic_DNA"/>
</dbReference>
<protein>
    <recommendedName>
        <fullName evidence="2">histidine kinase</fullName>
        <ecNumber evidence="2">2.7.13.3</ecNumber>
    </recommendedName>
</protein>
<feature type="domain" description="Histidine kinase" evidence="9">
    <location>
        <begin position="287"/>
        <end position="498"/>
    </location>
</feature>
<evidence type="ECO:0000256" key="5">
    <source>
        <dbReference type="ARBA" id="ARBA00022692"/>
    </source>
</evidence>
<dbReference type="InterPro" id="IPR005467">
    <property type="entry name" value="His_kinase_dom"/>
</dbReference>
<keyword evidence="7 8" id="KW-1133">Transmembrane helix</keyword>
<evidence type="ECO:0000256" key="4">
    <source>
        <dbReference type="ARBA" id="ARBA00022679"/>
    </source>
</evidence>
<feature type="transmembrane region" description="Helical" evidence="8">
    <location>
        <begin position="208"/>
        <end position="228"/>
    </location>
</feature>
<dbReference type="SMART" id="SM00387">
    <property type="entry name" value="HATPase_c"/>
    <property type="match status" value="1"/>
</dbReference>
<keyword evidence="8" id="KW-0472">Membrane</keyword>
<organism evidence="10 11">
    <name type="scientific">Pseudoalteromonas rubra</name>
    <dbReference type="NCBI Taxonomy" id="43658"/>
    <lineage>
        <taxon>Bacteria</taxon>
        <taxon>Pseudomonadati</taxon>
        <taxon>Pseudomonadota</taxon>
        <taxon>Gammaproteobacteria</taxon>
        <taxon>Alteromonadales</taxon>
        <taxon>Pseudoalteromonadaceae</taxon>
        <taxon>Pseudoalteromonas</taxon>
    </lineage>
</organism>
<feature type="transmembrane region" description="Helical" evidence="8">
    <location>
        <begin position="27"/>
        <end position="46"/>
    </location>
</feature>
<reference evidence="10 11" key="1">
    <citation type="submission" date="2018-01" db="EMBL/GenBank/DDBJ databases">
        <authorList>
            <person name="Paulsen S."/>
            <person name="Gram L.K."/>
        </authorList>
    </citation>
    <scope>NUCLEOTIDE SEQUENCE [LARGE SCALE GENOMIC DNA]</scope>
    <source>
        <strain evidence="10 11">S2599</strain>
    </source>
</reference>
<evidence type="ECO:0000313" key="10">
    <source>
        <dbReference type="EMBL" id="TMP37570.1"/>
    </source>
</evidence>
<dbReference type="PANTHER" id="PTHR45436">
    <property type="entry name" value="SENSOR HISTIDINE KINASE YKOH"/>
    <property type="match status" value="1"/>
</dbReference>
<dbReference type="SMART" id="SM00388">
    <property type="entry name" value="HisKA"/>
    <property type="match status" value="1"/>
</dbReference>
<dbReference type="EC" id="2.7.13.3" evidence="2"/>
<dbReference type="SUPFAM" id="SSF47384">
    <property type="entry name" value="Homodimeric domain of signal transducing histidine kinase"/>
    <property type="match status" value="1"/>
</dbReference>
<dbReference type="Pfam" id="PF00512">
    <property type="entry name" value="HisKA"/>
    <property type="match status" value="1"/>
</dbReference>